<accession>A0A9D1UGY2</accession>
<reference evidence="2" key="2">
    <citation type="submission" date="2021-04" db="EMBL/GenBank/DDBJ databases">
        <authorList>
            <person name="Gilroy R."/>
        </authorList>
    </citation>
    <scope>NUCLEOTIDE SEQUENCE</scope>
    <source>
        <strain evidence="2">Gambia16-930</strain>
    </source>
</reference>
<keyword evidence="2" id="KW-0808">Transferase</keyword>
<evidence type="ECO:0000259" key="1">
    <source>
        <dbReference type="Pfam" id="PF05050"/>
    </source>
</evidence>
<comment type="caution">
    <text evidence="2">The sequence shown here is derived from an EMBL/GenBank/DDBJ whole genome shotgun (WGS) entry which is preliminary data.</text>
</comment>
<dbReference type="PANTHER" id="PTHR34203">
    <property type="entry name" value="METHYLTRANSFERASE, FKBM FAMILY PROTEIN"/>
    <property type="match status" value="1"/>
</dbReference>
<dbReference type="Proteomes" id="UP000824267">
    <property type="component" value="Unassembled WGS sequence"/>
</dbReference>
<gene>
    <name evidence="2" type="ORF">IAC47_01735</name>
</gene>
<protein>
    <submittedName>
        <fullName evidence="2">FkbM family methyltransferase</fullName>
    </submittedName>
</protein>
<dbReference type="EMBL" id="DXGG01000061">
    <property type="protein sequence ID" value="HIW86983.1"/>
    <property type="molecule type" value="Genomic_DNA"/>
</dbReference>
<sequence length="242" mass="28000">MNLKDTIRKIFIFFHADLTKNLKYDRLTRLIMKRYLTKDSNCIDIGAHKGEILNMMLKYSPEGKHFAFEPIPYLYEYLSNEYGDVASIYPFALSDEGGEGKTTEFNLVKNAPAYSGIKQRHYDIKHPNIEQIIVEERTLDQIIGDTRIDFIKIDVEGGEFGVLKGAEHLLKTNMPTVLFECGKGASDFYGTRPEDIFNYITNTIGLRIFTLEAFLKSGMPFTLERFVNCFEQNEEYYYIASR</sequence>
<evidence type="ECO:0000313" key="3">
    <source>
        <dbReference type="Proteomes" id="UP000824267"/>
    </source>
</evidence>
<keyword evidence="2" id="KW-0489">Methyltransferase</keyword>
<dbReference type="SUPFAM" id="SSF53335">
    <property type="entry name" value="S-adenosyl-L-methionine-dependent methyltransferases"/>
    <property type="match status" value="1"/>
</dbReference>
<dbReference type="InterPro" id="IPR029063">
    <property type="entry name" value="SAM-dependent_MTases_sf"/>
</dbReference>
<dbReference type="GO" id="GO:0032259">
    <property type="term" value="P:methylation"/>
    <property type="evidence" value="ECO:0007669"/>
    <property type="project" value="UniProtKB-KW"/>
</dbReference>
<dbReference type="InterPro" id="IPR052514">
    <property type="entry name" value="SAM-dependent_MTase"/>
</dbReference>
<dbReference type="PANTHER" id="PTHR34203:SF15">
    <property type="entry name" value="SLL1173 PROTEIN"/>
    <property type="match status" value="1"/>
</dbReference>
<reference evidence="2" key="1">
    <citation type="journal article" date="2021" name="PeerJ">
        <title>Extensive microbial diversity within the chicken gut microbiome revealed by metagenomics and culture.</title>
        <authorList>
            <person name="Gilroy R."/>
            <person name="Ravi A."/>
            <person name="Getino M."/>
            <person name="Pursley I."/>
            <person name="Horton D.L."/>
            <person name="Alikhan N.F."/>
            <person name="Baker D."/>
            <person name="Gharbi K."/>
            <person name="Hall N."/>
            <person name="Watson M."/>
            <person name="Adriaenssens E.M."/>
            <person name="Foster-Nyarko E."/>
            <person name="Jarju S."/>
            <person name="Secka A."/>
            <person name="Antonio M."/>
            <person name="Oren A."/>
            <person name="Chaudhuri R.R."/>
            <person name="La Ragione R."/>
            <person name="Hildebrand F."/>
            <person name="Pallen M.J."/>
        </authorList>
    </citation>
    <scope>NUCLEOTIDE SEQUENCE</scope>
    <source>
        <strain evidence="2">Gambia16-930</strain>
    </source>
</reference>
<dbReference type="Pfam" id="PF05050">
    <property type="entry name" value="Methyltransf_21"/>
    <property type="match status" value="1"/>
</dbReference>
<dbReference type="InterPro" id="IPR006342">
    <property type="entry name" value="FkbM_mtfrase"/>
</dbReference>
<dbReference type="GO" id="GO:0008168">
    <property type="term" value="F:methyltransferase activity"/>
    <property type="evidence" value="ECO:0007669"/>
    <property type="project" value="UniProtKB-KW"/>
</dbReference>
<proteinExistence type="predicted"/>
<dbReference type="NCBIfam" id="TIGR01444">
    <property type="entry name" value="fkbM_fam"/>
    <property type="match status" value="1"/>
</dbReference>
<organism evidence="2 3">
    <name type="scientific">Candidatus Onthomorpha intestinigallinarum</name>
    <dbReference type="NCBI Taxonomy" id="2840880"/>
    <lineage>
        <taxon>Bacteria</taxon>
        <taxon>Pseudomonadati</taxon>
        <taxon>Bacteroidota</taxon>
        <taxon>Bacteroidia</taxon>
        <taxon>Bacteroidales</taxon>
        <taxon>Candidatus Onthomorpha</taxon>
    </lineage>
</organism>
<name>A0A9D1UGY2_9BACT</name>
<dbReference type="AlphaFoldDB" id="A0A9D1UGY2"/>
<feature type="domain" description="Methyltransferase FkbM" evidence="1">
    <location>
        <begin position="44"/>
        <end position="200"/>
    </location>
</feature>
<dbReference type="Gene3D" id="3.40.50.150">
    <property type="entry name" value="Vaccinia Virus protein VP39"/>
    <property type="match status" value="1"/>
</dbReference>
<evidence type="ECO:0000313" key="2">
    <source>
        <dbReference type="EMBL" id="HIW86983.1"/>
    </source>
</evidence>